<accession>A0A0A9DQW2</accession>
<name>A0A0A9DQW2_ARUDO</name>
<reference evidence="1" key="2">
    <citation type="journal article" date="2015" name="Data Brief">
        <title>Shoot transcriptome of the giant reed, Arundo donax.</title>
        <authorList>
            <person name="Barrero R.A."/>
            <person name="Guerrero F.D."/>
            <person name="Moolhuijzen P."/>
            <person name="Goolsby J.A."/>
            <person name="Tidwell J."/>
            <person name="Bellgard S.E."/>
            <person name="Bellgard M.I."/>
        </authorList>
    </citation>
    <scope>NUCLEOTIDE SEQUENCE</scope>
    <source>
        <tissue evidence="1">Shoot tissue taken approximately 20 cm above the soil surface</tissue>
    </source>
</reference>
<evidence type="ECO:0000313" key="1">
    <source>
        <dbReference type="EMBL" id="JAD90989.1"/>
    </source>
</evidence>
<dbReference type="EMBL" id="GBRH01206906">
    <property type="protein sequence ID" value="JAD90989.1"/>
    <property type="molecule type" value="Transcribed_RNA"/>
</dbReference>
<organism evidence="1">
    <name type="scientific">Arundo donax</name>
    <name type="common">Giant reed</name>
    <name type="synonym">Donax arundinaceus</name>
    <dbReference type="NCBI Taxonomy" id="35708"/>
    <lineage>
        <taxon>Eukaryota</taxon>
        <taxon>Viridiplantae</taxon>
        <taxon>Streptophyta</taxon>
        <taxon>Embryophyta</taxon>
        <taxon>Tracheophyta</taxon>
        <taxon>Spermatophyta</taxon>
        <taxon>Magnoliopsida</taxon>
        <taxon>Liliopsida</taxon>
        <taxon>Poales</taxon>
        <taxon>Poaceae</taxon>
        <taxon>PACMAD clade</taxon>
        <taxon>Arundinoideae</taxon>
        <taxon>Arundineae</taxon>
        <taxon>Arundo</taxon>
    </lineage>
</organism>
<protein>
    <submittedName>
        <fullName evidence="1">Uncharacterized protein</fullName>
    </submittedName>
</protein>
<sequence>MQANTRTVLSLQNPTVNLSQGHNFYTKNNIFNKPTSLNIEDEGPRFMKYRSNIFGCGGGGYLVISPS</sequence>
<dbReference type="AlphaFoldDB" id="A0A0A9DQW2"/>
<proteinExistence type="predicted"/>
<reference evidence="1" key="1">
    <citation type="submission" date="2014-09" db="EMBL/GenBank/DDBJ databases">
        <authorList>
            <person name="Magalhaes I.L.F."/>
            <person name="Oliveira U."/>
            <person name="Santos F.R."/>
            <person name="Vidigal T.H.D.A."/>
            <person name="Brescovit A.D."/>
            <person name="Santos A.J."/>
        </authorList>
    </citation>
    <scope>NUCLEOTIDE SEQUENCE</scope>
    <source>
        <tissue evidence="1">Shoot tissue taken approximately 20 cm above the soil surface</tissue>
    </source>
</reference>